<comment type="caution">
    <text evidence="11">The sequence shown here is derived from an EMBL/GenBank/DDBJ whole genome shotgun (WGS) entry which is preliminary data.</text>
</comment>
<keyword evidence="3" id="KW-0210">Decarboxylase</keyword>
<organism evidence="11">
    <name type="scientific">gut metagenome</name>
    <dbReference type="NCBI Taxonomy" id="749906"/>
    <lineage>
        <taxon>unclassified sequences</taxon>
        <taxon>metagenomes</taxon>
        <taxon>organismal metagenomes</taxon>
    </lineage>
</organism>
<evidence type="ECO:0000256" key="6">
    <source>
        <dbReference type="ARBA" id="ARBA00023145"/>
    </source>
</evidence>
<keyword evidence="1" id="KW-1003">Cell membrane</keyword>
<evidence type="ECO:0000256" key="2">
    <source>
        <dbReference type="ARBA" id="ARBA00022516"/>
    </source>
</evidence>
<dbReference type="AlphaFoldDB" id="J9H0E6"/>
<keyword evidence="9" id="KW-1208">Phospholipid metabolism</keyword>
<accession>J9H0E6</accession>
<reference evidence="11" key="1">
    <citation type="journal article" date="2012" name="PLoS ONE">
        <title>Gene sets for utilization of primary and secondary nutrition supplies in the distal gut of endangered iberian lynx.</title>
        <authorList>
            <person name="Alcaide M."/>
            <person name="Messina E."/>
            <person name="Richter M."/>
            <person name="Bargiela R."/>
            <person name="Peplies J."/>
            <person name="Huws S.A."/>
            <person name="Newbold C.J."/>
            <person name="Golyshin P.N."/>
            <person name="Simon M.A."/>
            <person name="Lopez G."/>
            <person name="Yakimov M.M."/>
            <person name="Ferrer M."/>
        </authorList>
    </citation>
    <scope>NUCLEOTIDE SEQUENCE</scope>
</reference>
<protein>
    <submittedName>
        <fullName evidence="11">Phosphatidylserine decarboxylase-like protein</fullName>
    </submittedName>
</protein>
<evidence type="ECO:0000256" key="8">
    <source>
        <dbReference type="ARBA" id="ARBA00023239"/>
    </source>
</evidence>
<name>J9H0E6_9ZZZZ</name>
<evidence type="ECO:0000256" key="10">
    <source>
        <dbReference type="ARBA" id="ARBA00023317"/>
    </source>
</evidence>
<keyword evidence="10" id="KW-0670">Pyruvate</keyword>
<proteinExistence type="predicted"/>
<dbReference type="Pfam" id="PF02666">
    <property type="entry name" value="PS_Dcarbxylase"/>
    <property type="match status" value="1"/>
</dbReference>
<evidence type="ECO:0000256" key="5">
    <source>
        <dbReference type="ARBA" id="ARBA00023136"/>
    </source>
</evidence>
<dbReference type="PANTHER" id="PTHR35809">
    <property type="entry name" value="ARCHAETIDYLSERINE DECARBOXYLASE PROENZYME-RELATED"/>
    <property type="match status" value="1"/>
</dbReference>
<sequence length="39" mass="4339">MGFIKFGSRVDVYLPVDTEVLVKMGQKTVGNQTVIARLK</sequence>
<evidence type="ECO:0000256" key="7">
    <source>
        <dbReference type="ARBA" id="ARBA00023209"/>
    </source>
</evidence>
<evidence type="ECO:0000256" key="1">
    <source>
        <dbReference type="ARBA" id="ARBA00022475"/>
    </source>
</evidence>
<dbReference type="InterPro" id="IPR033175">
    <property type="entry name" value="PSD-A"/>
</dbReference>
<keyword evidence="2" id="KW-0444">Lipid biosynthesis</keyword>
<keyword evidence="7" id="KW-0594">Phospholipid biosynthesis</keyword>
<keyword evidence="8" id="KW-0456">Lyase</keyword>
<dbReference type="PANTHER" id="PTHR35809:SF1">
    <property type="entry name" value="ARCHAETIDYLSERINE DECARBOXYLASE PROENZYME-RELATED"/>
    <property type="match status" value="1"/>
</dbReference>
<keyword evidence="5" id="KW-0472">Membrane</keyword>
<dbReference type="GO" id="GO:0004609">
    <property type="term" value="F:phosphatidylserine decarboxylase activity"/>
    <property type="evidence" value="ECO:0007669"/>
    <property type="project" value="InterPro"/>
</dbReference>
<evidence type="ECO:0000256" key="9">
    <source>
        <dbReference type="ARBA" id="ARBA00023264"/>
    </source>
</evidence>
<keyword evidence="4" id="KW-0443">Lipid metabolism</keyword>
<dbReference type="GO" id="GO:0008654">
    <property type="term" value="P:phospholipid biosynthetic process"/>
    <property type="evidence" value="ECO:0007669"/>
    <property type="project" value="UniProtKB-KW"/>
</dbReference>
<gene>
    <name evidence="11" type="ORF">EVA_02808</name>
</gene>
<evidence type="ECO:0000256" key="4">
    <source>
        <dbReference type="ARBA" id="ARBA00023098"/>
    </source>
</evidence>
<dbReference type="InterPro" id="IPR003817">
    <property type="entry name" value="PS_Dcarbxylase"/>
</dbReference>
<keyword evidence="6" id="KW-0865">Zymogen</keyword>
<evidence type="ECO:0000313" key="11">
    <source>
        <dbReference type="EMBL" id="EJX09083.1"/>
    </source>
</evidence>
<dbReference type="EMBL" id="AMCI01000464">
    <property type="protein sequence ID" value="EJX09083.1"/>
    <property type="molecule type" value="Genomic_DNA"/>
</dbReference>
<evidence type="ECO:0000256" key="3">
    <source>
        <dbReference type="ARBA" id="ARBA00022793"/>
    </source>
</evidence>